<feature type="compositionally biased region" description="Basic and acidic residues" evidence="11">
    <location>
        <begin position="605"/>
        <end position="623"/>
    </location>
</feature>
<evidence type="ECO:0000259" key="12">
    <source>
        <dbReference type="Pfam" id="PF07569"/>
    </source>
</evidence>
<name>A0AAD9NCX8_9ANNE</name>
<dbReference type="GO" id="GO:0000785">
    <property type="term" value="C:chromatin"/>
    <property type="evidence" value="ECO:0007669"/>
    <property type="project" value="TreeGrafter"/>
</dbReference>
<feature type="region of interest" description="Disordered" evidence="11">
    <location>
        <begin position="570"/>
        <end position="644"/>
    </location>
</feature>
<dbReference type="GO" id="GO:0000417">
    <property type="term" value="C:HIR complex"/>
    <property type="evidence" value="ECO:0007669"/>
    <property type="project" value="TreeGrafter"/>
</dbReference>
<dbReference type="InterPro" id="IPR015943">
    <property type="entry name" value="WD40/YVTN_repeat-like_dom_sf"/>
</dbReference>
<organism evidence="14 15">
    <name type="scientific">Paralvinella palmiformis</name>
    <dbReference type="NCBI Taxonomy" id="53620"/>
    <lineage>
        <taxon>Eukaryota</taxon>
        <taxon>Metazoa</taxon>
        <taxon>Spiralia</taxon>
        <taxon>Lophotrochozoa</taxon>
        <taxon>Annelida</taxon>
        <taxon>Polychaeta</taxon>
        <taxon>Sedentaria</taxon>
        <taxon>Canalipalpata</taxon>
        <taxon>Terebellida</taxon>
        <taxon>Terebelliformia</taxon>
        <taxon>Alvinellidae</taxon>
        <taxon>Paralvinella</taxon>
    </lineage>
</organism>
<evidence type="ECO:0000259" key="13">
    <source>
        <dbReference type="Pfam" id="PF24105"/>
    </source>
</evidence>
<evidence type="ECO:0000256" key="8">
    <source>
        <dbReference type="ARBA" id="ARBA00023242"/>
    </source>
</evidence>
<accession>A0AAD9NCX8</accession>
<keyword evidence="3 9" id="KW-0853">WD repeat</keyword>
<dbReference type="InterPro" id="IPR011494">
    <property type="entry name" value="HIRA-like_C"/>
</dbReference>
<comment type="similarity">
    <text evidence="2 10">Belongs to the WD repeat HIR1 family.</text>
</comment>
<protein>
    <recommendedName>
        <fullName evidence="10">Protein HIRA</fullName>
    </recommendedName>
</protein>
<feature type="compositionally biased region" description="Polar residues" evidence="11">
    <location>
        <begin position="586"/>
        <end position="597"/>
    </location>
</feature>
<keyword evidence="8 10" id="KW-0539">Nucleus</keyword>
<gene>
    <name evidence="14" type="ORF">LSH36_71g03036</name>
</gene>
<evidence type="ECO:0000256" key="4">
    <source>
        <dbReference type="ARBA" id="ARBA00022737"/>
    </source>
</evidence>
<dbReference type="PROSITE" id="PS50294">
    <property type="entry name" value="WD_REPEATS_REGION"/>
    <property type="match status" value="3"/>
</dbReference>
<feature type="domain" description="Protein HIRA-like C-terminal" evidence="12">
    <location>
        <begin position="751"/>
        <end position="941"/>
    </location>
</feature>
<dbReference type="Gene3D" id="2.130.10.10">
    <property type="entry name" value="YVTN repeat-like/Quinoprotein amine dehydrogenase"/>
    <property type="match status" value="2"/>
</dbReference>
<evidence type="ECO:0000313" key="14">
    <source>
        <dbReference type="EMBL" id="KAK2163973.1"/>
    </source>
</evidence>
<dbReference type="GO" id="GO:0006338">
    <property type="term" value="P:chromatin remodeling"/>
    <property type="evidence" value="ECO:0007669"/>
    <property type="project" value="InterPro"/>
</dbReference>
<evidence type="ECO:0000256" key="2">
    <source>
        <dbReference type="ARBA" id="ARBA00007306"/>
    </source>
</evidence>
<dbReference type="FunFam" id="2.130.10.10:FF:000075">
    <property type="entry name" value="Protein HIRA"/>
    <property type="match status" value="1"/>
</dbReference>
<proteinExistence type="inferred from homology"/>
<dbReference type="InterPro" id="IPR036322">
    <property type="entry name" value="WD40_repeat_dom_sf"/>
</dbReference>
<evidence type="ECO:0000256" key="1">
    <source>
        <dbReference type="ARBA" id="ARBA00004123"/>
    </source>
</evidence>
<comment type="subcellular location">
    <subcellularLocation>
        <location evidence="1 10">Nucleus</location>
    </subcellularLocation>
</comment>
<comment type="function">
    <text evidence="10">Required for replication-independent chromatin assembly and for the periodic repression of histone gene transcription during the cell cycle.</text>
</comment>
<dbReference type="Pfam" id="PF07569">
    <property type="entry name" value="Hira"/>
    <property type="match status" value="1"/>
</dbReference>
<dbReference type="SUPFAM" id="SSF50978">
    <property type="entry name" value="WD40 repeat-like"/>
    <property type="match status" value="1"/>
</dbReference>
<dbReference type="PANTHER" id="PTHR13831">
    <property type="entry name" value="MEMBER OF THE HIR1 FAMILY OF WD-REPEAT PROTEINS"/>
    <property type="match status" value="1"/>
</dbReference>
<feature type="repeat" description="WD" evidence="9">
    <location>
        <begin position="170"/>
        <end position="201"/>
    </location>
</feature>
<dbReference type="PROSITE" id="PS50082">
    <property type="entry name" value="WD_REPEATS_2"/>
    <property type="match status" value="3"/>
</dbReference>
<dbReference type="InterPro" id="IPR019015">
    <property type="entry name" value="HIRA_B_motif"/>
</dbReference>
<dbReference type="GO" id="GO:0006355">
    <property type="term" value="P:regulation of DNA-templated transcription"/>
    <property type="evidence" value="ECO:0007669"/>
    <property type="project" value="InterPro"/>
</dbReference>
<evidence type="ECO:0000256" key="10">
    <source>
        <dbReference type="RuleBase" id="RU364014"/>
    </source>
</evidence>
<dbReference type="GO" id="GO:0006351">
    <property type="term" value="P:DNA-templated transcription"/>
    <property type="evidence" value="ECO:0007669"/>
    <property type="project" value="InterPro"/>
</dbReference>
<comment type="caution">
    <text evidence="14">The sequence shown here is derived from an EMBL/GenBank/DDBJ whole genome shotgun (WGS) entry which is preliminary data.</text>
</comment>
<dbReference type="Pfam" id="PF09453">
    <property type="entry name" value="HIRA_B"/>
    <property type="match status" value="1"/>
</dbReference>
<dbReference type="CDD" id="cd00200">
    <property type="entry name" value="WD40"/>
    <property type="match status" value="1"/>
</dbReference>
<evidence type="ECO:0000256" key="6">
    <source>
        <dbReference type="ARBA" id="ARBA00023015"/>
    </source>
</evidence>
<dbReference type="GO" id="GO:0031491">
    <property type="term" value="F:nucleosome binding"/>
    <property type="evidence" value="ECO:0007669"/>
    <property type="project" value="TreeGrafter"/>
</dbReference>
<dbReference type="GO" id="GO:0005634">
    <property type="term" value="C:nucleus"/>
    <property type="evidence" value="ECO:0007669"/>
    <property type="project" value="UniProtKB-SubCell"/>
</dbReference>
<dbReference type="SMART" id="SM00320">
    <property type="entry name" value="WD40"/>
    <property type="match status" value="7"/>
</dbReference>
<feature type="repeat" description="WD" evidence="9">
    <location>
        <begin position="127"/>
        <end position="159"/>
    </location>
</feature>
<dbReference type="InterPro" id="IPR031120">
    <property type="entry name" value="HIR1-like"/>
</dbReference>
<reference evidence="14" key="1">
    <citation type="journal article" date="2023" name="Mol. Biol. Evol.">
        <title>Third-Generation Sequencing Reveals the Adaptive Role of the Epigenome in Three Deep-Sea Polychaetes.</title>
        <authorList>
            <person name="Perez M."/>
            <person name="Aroh O."/>
            <person name="Sun Y."/>
            <person name="Lan Y."/>
            <person name="Juniper S.K."/>
            <person name="Young C.R."/>
            <person name="Angers B."/>
            <person name="Qian P.Y."/>
        </authorList>
    </citation>
    <scope>NUCLEOTIDE SEQUENCE</scope>
    <source>
        <strain evidence="14">P08H-3</strain>
    </source>
</reference>
<keyword evidence="10" id="KW-0678">Repressor</keyword>
<feature type="domain" description="CAF1B/HIR1 beta-propeller" evidence="13">
    <location>
        <begin position="12"/>
        <end position="360"/>
    </location>
</feature>
<dbReference type="InterPro" id="IPR055410">
    <property type="entry name" value="Beta-prop_CAF1B_HIR1"/>
</dbReference>
<evidence type="ECO:0000256" key="5">
    <source>
        <dbReference type="ARBA" id="ARBA00022853"/>
    </source>
</evidence>
<keyword evidence="15" id="KW-1185">Reference proteome</keyword>
<evidence type="ECO:0000256" key="9">
    <source>
        <dbReference type="PROSITE-ProRule" id="PRU00221"/>
    </source>
</evidence>
<keyword evidence="7 10" id="KW-0804">Transcription</keyword>
<dbReference type="InterPro" id="IPR001680">
    <property type="entry name" value="WD40_rpt"/>
</dbReference>
<keyword evidence="5 10" id="KW-0156">Chromatin regulator</keyword>
<dbReference type="PANTHER" id="PTHR13831:SF0">
    <property type="entry name" value="PROTEIN HIRA"/>
    <property type="match status" value="1"/>
</dbReference>
<dbReference type="AlphaFoldDB" id="A0AAD9NCX8"/>
<evidence type="ECO:0000313" key="15">
    <source>
        <dbReference type="Proteomes" id="UP001208570"/>
    </source>
</evidence>
<keyword evidence="4 10" id="KW-0677">Repeat</keyword>
<dbReference type="Proteomes" id="UP001208570">
    <property type="component" value="Unassembled WGS sequence"/>
</dbReference>
<feature type="repeat" description="WD" evidence="9">
    <location>
        <begin position="66"/>
        <end position="98"/>
    </location>
</feature>
<keyword evidence="6 10" id="KW-0805">Transcription regulation</keyword>
<sequence>MRLLKPDWVSLDGKPIFSIDIHPDGSRFATGGQGDSSGKVVIWNMAPVRNEEDEKSDHVPKMLCQMDNHFGCVNCVRWSSNGRYLSSGGDDKLIMIWQTSRYAGSSTAFGSGGGVINVEQWRVGSTLRGHTGDVLDLAWSPNDMWLASCSVDNTVIVWNAQKFPEQVSVLRGHSGLVKGVTWDPVGKYLASQSDDKTLRVWRTLDWQQETCVKEPFRECGGTTHVLRLNWSPDGQYVVSAHAMNNSGPTAQIVERDGWQTNMDFVGHRKAITVVRFNPCILSKKLKETSLKPQNYTCCAIGSKDRSVSVWLTALKRPLVVTHDLFTSTVLDASWSQTGMELLVCSWDGTVAYLSFDKEEIGRPLLQSEKMELHKSLYGKTALSAGGVGLGTQIVESAELFDLQKTTKKESDVKSVHDHNGLTNAERKTQQTLTNGTTMNTPSKPLVVPPTNKQIETRTKDGRRRITPIFLAPQPEFGEAPLPFSSTSKEPQFSSSVEQSTIVVEKKETANSPSIPIKSTQTTSAAVTPVKQPLTSLSLSPVITENTNRIAAMPKSVTSVGAIETSPNLKAATQSEIASPQKPVDKPTTSQSASNVLSESAGDIEMSDRDRVDKAKVSIKRKAETITPSSLPLKRGPGRPRKDRTQDLYLTPSSIMPSSMPQMPVMTEQVRVVYAASGLDLPTPSIEKYLSIQIAGSVGSESSIVLEIENSMSTLGVGTLHKFRCVKLGHLSWECYSASKITACAGNSTRSGRKLWPSIALDSRLSILKCAAFYVMAITSRGNLFVWDTKQLNAVIKNESLVTVITNEEVRLDRCLLTEQGIPILILNNGKTYTYKTELGCWLIINDQNDLLTMCSGHQSSQTLHTSNSGPLALIQASSQRPGHRAHLLHVIDTSVKNTVTLTHLENQLSSALVLKSAEEYRFWMLAYVPLEDKLRDVCDDLLSPASKNSSLSKRPSMILGIKKRDLLQEILPLIASNLKLQRLYTEYQDQLESIK</sequence>
<dbReference type="EMBL" id="JAODUP010000071">
    <property type="protein sequence ID" value="KAK2163973.1"/>
    <property type="molecule type" value="Genomic_DNA"/>
</dbReference>
<dbReference type="Pfam" id="PF24105">
    <property type="entry name" value="Beta-prop_CAF1B_HIR1"/>
    <property type="match status" value="1"/>
</dbReference>
<evidence type="ECO:0000256" key="11">
    <source>
        <dbReference type="SAM" id="MobiDB-lite"/>
    </source>
</evidence>
<evidence type="ECO:0000256" key="3">
    <source>
        <dbReference type="ARBA" id="ARBA00022574"/>
    </source>
</evidence>
<evidence type="ECO:0000256" key="7">
    <source>
        <dbReference type="ARBA" id="ARBA00023163"/>
    </source>
</evidence>